<dbReference type="GO" id="GO:0043115">
    <property type="term" value="F:precorrin-2 dehydrogenase activity"/>
    <property type="evidence" value="ECO:0007669"/>
    <property type="project" value="UniProtKB-EC"/>
</dbReference>
<dbReference type="SUPFAM" id="SSF75615">
    <property type="entry name" value="Siroheme synthase middle domains-like"/>
    <property type="match status" value="1"/>
</dbReference>
<dbReference type="GO" id="GO:0004325">
    <property type="term" value="F:ferrochelatase activity"/>
    <property type="evidence" value="ECO:0007669"/>
    <property type="project" value="InterPro"/>
</dbReference>
<dbReference type="UniPathway" id="UPA00262">
    <property type="reaction ID" value="UER00222"/>
</dbReference>
<dbReference type="GO" id="GO:0019354">
    <property type="term" value="P:siroheme biosynthetic process"/>
    <property type="evidence" value="ECO:0007669"/>
    <property type="project" value="UniProtKB-UniPathway"/>
</dbReference>
<dbReference type="PANTHER" id="PTHR35330">
    <property type="entry name" value="SIROHEME BIOSYNTHESIS PROTEIN MET8"/>
    <property type="match status" value="1"/>
</dbReference>
<keyword evidence="3" id="KW-0560">Oxidoreductase</keyword>
<evidence type="ECO:0000256" key="1">
    <source>
        <dbReference type="ARBA" id="ARBA00005010"/>
    </source>
</evidence>
<organism evidence="6 7">
    <name type="scientific">Stygiolobus azoricus</name>
    <dbReference type="NCBI Taxonomy" id="41675"/>
    <lineage>
        <taxon>Archaea</taxon>
        <taxon>Thermoproteota</taxon>
        <taxon>Thermoprotei</taxon>
        <taxon>Sulfolobales</taxon>
        <taxon>Sulfolobaceae</taxon>
        <taxon>Stygiolobus</taxon>
    </lineage>
</organism>
<protein>
    <recommendedName>
        <fullName evidence="2">precorrin-2 dehydrogenase</fullName>
        <ecNumber evidence="2">1.3.1.76</ecNumber>
    </recommendedName>
</protein>
<dbReference type="Pfam" id="PF13241">
    <property type="entry name" value="NAD_binding_7"/>
    <property type="match status" value="1"/>
</dbReference>
<dbReference type="InterPro" id="IPR028161">
    <property type="entry name" value="Met8-like"/>
</dbReference>
<sequence>MNARNYTYLPIFLDLRGLKVLVIGGGTVGTKRALKFAELMSDVTVVSLDFSTDLQRAYEEKKIKLIKGDAKALINDNFLSQYHIIVTATSDRTLNSSICKVAKILGKLCNDPTNPEESNFIVPIYSIEDSIGVAVTTFGKSSLSSKFILQLIKERVLNDEVKKLVEVMGLVKDKMKSEVEDPRRRFSLYSLIFNDPKFRDYVSKNDIEHSIKRAEEIINGNKTD</sequence>
<keyword evidence="4" id="KW-0520">NAD</keyword>
<dbReference type="KEGG" id="sazo:D1868_00845"/>
<dbReference type="Gene3D" id="3.40.50.720">
    <property type="entry name" value="NAD(P)-binding Rossmann-like Domain"/>
    <property type="match status" value="1"/>
</dbReference>
<dbReference type="SUPFAM" id="SSF51735">
    <property type="entry name" value="NAD(P)-binding Rossmann-fold domains"/>
    <property type="match status" value="1"/>
</dbReference>
<reference evidence="6 7" key="1">
    <citation type="submission" date="2019-10" db="EMBL/GenBank/DDBJ databases">
        <title>Genome Sequences from Six Type Strain Members of the Archaeal Family Sulfolobaceae: Acidianus ambivalens, Acidianus infernus, Metallosphaera prunae, Stygiolobus azoricus, Sulfolobus metallicus, and Sulfurisphaera ohwakuensis.</title>
        <authorList>
            <person name="Counts J.A."/>
            <person name="Kelly R.M."/>
        </authorList>
    </citation>
    <scope>NUCLEOTIDE SEQUENCE [LARGE SCALE GENOMIC DNA]</scope>
    <source>
        <strain evidence="6 7">FC6</strain>
    </source>
</reference>
<gene>
    <name evidence="6" type="ORF">D1868_00845</name>
</gene>
<name>A0A650CLD0_9CREN</name>
<evidence type="ECO:0000256" key="5">
    <source>
        <dbReference type="ARBA" id="ARBA00023244"/>
    </source>
</evidence>
<dbReference type="AlphaFoldDB" id="A0A650CLD0"/>
<evidence type="ECO:0000313" key="7">
    <source>
        <dbReference type="Proteomes" id="UP000423396"/>
    </source>
</evidence>
<dbReference type="OrthoDB" id="10510at2157"/>
<proteinExistence type="predicted"/>
<evidence type="ECO:0000256" key="2">
    <source>
        <dbReference type="ARBA" id="ARBA00012400"/>
    </source>
</evidence>
<comment type="pathway">
    <text evidence="1">Porphyrin-containing compound metabolism; siroheme biosynthesis; sirohydrochlorin from precorrin-2: step 1/1.</text>
</comment>
<dbReference type="RefSeq" id="WP_156004891.1">
    <property type="nucleotide sequence ID" value="NZ_CP045483.1"/>
</dbReference>
<dbReference type="PANTHER" id="PTHR35330:SF1">
    <property type="entry name" value="SIROHEME BIOSYNTHESIS PROTEIN MET8"/>
    <property type="match status" value="1"/>
</dbReference>
<dbReference type="EMBL" id="CP045483">
    <property type="protein sequence ID" value="QGR18684.1"/>
    <property type="molecule type" value="Genomic_DNA"/>
</dbReference>
<keyword evidence="7" id="KW-1185">Reference proteome</keyword>
<dbReference type="EC" id="1.3.1.76" evidence="2"/>
<evidence type="ECO:0000256" key="3">
    <source>
        <dbReference type="ARBA" id="ARBA00023002"/>
    </source>
</evidence>
<dbReference type="Proteomes" id="UP000423396">
    <property type="component" value="Chromosome"/>
</dbReference>
<accession>A0A650CLD0</accession>
<keyword evidence="5" id="KW-0627">Porphyrin biosynthesis</keyword>
<dbReference type="GeneID" id="42797581"/>
<evidence type="ECO:0000313" key="6">
    <source>
        <dbReference type="EMBL" id="QGR18684.1"/>
    </source>
</evidence>
<dbReference type="InterPro" id="IPR036291">
    <property type="entry name" value="NAD(P)-bd_dom_sf"/>
</dbReference>
<evidence type="ECO:0000256" key="4">
    <source>
        <dbReference type="ARBA" id="ARBA00023027"/>
    </source>
</evidence>